<name>A0A0C2WW65_SERVB</name>
<dbReference type="Proteomes" id="UP000054097">
    <property type="component" value="Unassembled WGS sequence"/>
</dbReference>
<organism evidence="2 3">
    <name type="scientific">Serendipita vermifera MAFF 305830</name>
    <dbReference type="NCBI Taxonomy" id="933852"/>
    <lineage>
        <taxon>Eukaryota</taxon>
        <taxon>Fungi</taxon>
        <taxon>Dikarya</taxon>
        <taxon>Basidiomycota</taxon>
        <taxon>Agaricomycotina</taxon>
        <taxon>Agaricomycetes</taxon>
        <taxon>Sebacinales</taxon>
        <taxon>Serendipitaceae</taxon>
        <taxon>Serendipita</taxon>
    </lineage>
</organism>
<dbReference type="HOGENOM" id="CLU_1960930_0_0_1"/>
<gene>
    <name evidence="2" type="ORF">M408DRAFT_285146</name>
</gene>
<accession>A0A0C2WW65</accession>
<evidence type="ECO:0000313" key="2">
    <source>
        <dbReference type="EMBL" id="KIM30408.1"/>
    </source>
</evidence>
<proteinExistence type="predicted"/>
<evidence type="ECO:0000313" key="3">
    <source>
        <dbReference type="Proteomes" id="UP000054097"/>
    </source>
</evidence>
<dbReference type="EMBL" id="KN824284">
    <property type="protein sequence ID" value="KIM30408.1"/>
    <property type="molecule type" value="Genomic_DNA"/>
</dbReference>
<feature type="region of interest" description="Disordered" evidence="1">
    <location>
        <begin position="107"/>
        <end position="128"/>
    </location>
</feature>
<dbReference type="AlphaFoldDB" id="A0A0C2WW65"/>
<reference evidence="3" key="2">
    <citation type="submission" date="2015-01" db="EMBL/GenBank/DDBJ databases">
        <title>Evolutionary Origins and Diversification of the Mycorrhizal Mutualists.</title>
        <authorList>
            <consortium name="DOE Joint Genome Institute"/>
            <consortium name="Mycorrhizal Genomics Consortium"/>
            <person name="Kohler A."/>
            <person name="Kuo A."/>
            <person name="Nagy L.G."/>
            <person name="Floudas D."/>
            <person name="Copeland A."/>
            <person name="Barry K.W."/>
            <person name="Cichocki N."/>
            <person name="Veneault-Fourrey C."/>
            <person name="LaButti K."/>
            <person name="Lindquist E.A."/>
            <person name="Lipzen A."/>
            <person name="Lundell T."/>
            <person name="Morin E."/>
            <person name="Murat C."/>
            <person name="Riley R."/>
            <person name="Ohm R."/>
            <person name="Sun H."/>
            <person name="Tunlid A."/>
            <person name="Henrissat B."/>
            <person name="Grigoriev I.V."/>
            <person name="Hibbett D.S."/>
            <person name="Martin F."/>
        </authorList>
    </citation>
    <scope>NUCLEOTIDE SEQUENCE [LARGE SCALE GENOMIC DNA]</scope>
    <source>
        <strain evidence="3">MAFF 305830</strain>
    </source>
</reference>
<keyword evidence="3" id="KW-1185">Reference proteome</keyword>
<reference evidence="2 3" key="1">
    <citation type="submission" date="2014-04" db="EMBL/GenBank/DDBJ databases">
        <authorList>
            <consortium name="DOE Joint Genome Institute"/>
            <person name="Kuo A."/>
            <person name="Zuccaro A."/>
            <person name="Kohler A."/>
            <person name="Nagy L.G."/>
            <person name="Floudas D."/>
            <person name="Copeland A."/>
            <person name="Barry K.W."/>
            <person name="Cichocki N."/>
            <person name="Veneault-Fourrey C."/>
            <person name="LaButti K."/>
            <person name="Lindquist E.A."/>
            <person name="Lipzen A."/>
            <person name="Lundell T."/>
            <person name="Morin E."/>
            <person name="Murat C."/>
            <person name="Sun H."/>
            <person name="Tunlid A."/>
            <person name="Henrissat B."/>
            <person name="Grigoriev I.V."/>
            <person name="Hibbett D.S."/>
            <person name="Martin F."/>
            <person name="Nordberg H.P."/>
            <person name="Cantor M.N."/>
            <person name="Hua S.X."/>
        </authorList>
    </citation>
    <scope>NUCLEOTIDE SEQUENCE [LARGE SCALE GENOMIC DNA]</scope>
    <source>
        <strain evidence="2 3">MAFF 305830</strain>
    </source>
</reference>
<protein>
    <submittedName>
        <fullName evidence="2">Uncharacterized protein</fullName>
    </submittedName>
</protein>
<evidence type="ECO:0000256" key="1">
    <source>
        <dbReference type="SAM" id="MobiDB-lite"/>
    </source>
</evidence>
<sequence length="128" mass="14746">MISTPKKQRFAKNIRDRGCPIIIFLVRLETESGGRSGVLLKATDTRRCTEYGKDQSSIFVRQGRLVYHSHIYGNRPSFSGLEIVVMRHVERSRAGWAYARRAFVQESGSTYSASSGRRHRKEHDCDRR</sequence>